<dbReference type="SUPFAM" id="SSF51197">
    <property type="entry name" value="Clavaminate synthase-like"/>
    <property type="match status" value="1"/>
</dbReference>
<dbReference type="Gene3D" id="3.60.130.10">
    <property type="entry name" value="Clavaminate synthase-like"/>
    <property type="match status" value="1"/>
</dbReference>
<accession>A0A815IA76</accession>
<comment type="caution">
    <text evidence="3">The sequence shown here is derived from an EMBL/GenBank/DDBJ whole genome shotgun (WGS) entry which is preliminary data.</text>
</comment>
<dbReference type="EMBL" id="CAJNOE010000960">
    <property type="protein sequence ID" value="CAF1365734.1"/>
    <property type="molecule type" value="Genomic_DNA"/>
</dbReference>
<reference evidence="3" key="1">
    <citation type="submission" date="2021-02" db="EMBL/GenBank/DDBJ databases">
        <authorList>
            <person name="Nowell W R."/>
        </authorList>
    </citation>
    <scope>NUCLEOTIDE SEQUENCE</scope>
</reference>
<dbReference type="PANTHER" id="PTHR43845">
    <property type="entry name" value="BLR5969 PROTEIN"/>
    <property type="match status" value="1"/>
</dbReference>
<evidence type="ECO:0000313" key="3">
    <source>
        <dbReference type="EMBL" id="CAF1365734.1"/>
    </source>
</evidence>
<dbReference type="InterPro" id="IPR003819">
    <property type="entry name" value="TauD/TfdA-like"/>
</dbReference>
<dbReference type="PANTHER" id="PTHR43845:SF1">
    <property type="entry name" value="BLR5969 PROTEIN"/>
    <property type="match status" value="1"/>
</dbReference>
<dbReference type="GO" id="GO:0016491">
    <property type="term" value="F:oxidoreductase activity"/>
    <property type="evidence" value="ECO:0007669"/>
    <property type="project" value="UniProtKB-KW"/>
</dbReference>
<feature type="domain" description="TauD/TfdA-like" evidence="2">
    <location>
        <begin position="51"/>
        <end position="245"/>
    </location>
</feature>
<evidence type="ECO:0000313" key="4">
    <source>
        <dbReference type="Proteomes" id="UP000663860"/>
    </source>
</evidence>
<name>A0A815IA76_9BILA</name>
<keyword evidence="1" id="KW-0560">Oxidoreductase</keyword>
<evidence type="ECO:0000256" key="1">
    <source>
        <dbReference type="ARBA" id="ARBA00023002"/>
    </source>
</evidence>
<protein>
    <recommendedName>
        <fullName evidence="2">TauD/TfdA-like domain-containing protein</fullName>
    </recommendedName>
</protein>
<dbReference type="SUPFAM" id="SSF56801">
    <property type="entry name" value="Acetyl-CoA synthetase-like"/>
    <property type="match status" value="1"/>
</dbReference>
<evidence type="ECO:0000259" key="2">
    <source>
        <dbReference type="Pfam" id="PF02668"/>
    </source>
</evidence>
<dbReference type="Proteomes" id="UP000663860">
    <property type="component" value="Unassembled WGS sequence"/>
</dbReference>
<organism evidence="3 4">
    <name type="scientific">Adineta steineri</name>
    <dbReference type="NCBI Taxonomy" id="433720"/>
    <lineage>
        <taxon>Eukaryota</taxon>
        <taxon>Metazoa</taxon>
        <taxon>Spiralia</taxon>
        <taxon>Gnathifera</taxon>
        <taxon>Rotifera</taxon>
        <taxon>Eurotatoria</taxon>
        <taxon>Bdelloidea</taxon>
        <taxon>Adinetida</taxon>
        <taxon>Adinetidae</taxon>
        <taxon>Adineta</taxon>
    </lineage>
</organism>
<gene>
    <name evidence="3" type="ORF">IZO911_LOCUS37574</name>
</gene>
<dbReference type="Pfam" id="PF02668">
    <property type="entry name" value="TauD"/>
    <property type="match status" value="1"/>
</dbReference>
<proteinExistence type="predicted"/>
<dbReference type="AlphaFoldDB" id="A0A815IA76"/>
<dbReference type="SUPFAM" id="SSF56059">
    <property type="entry name" value="Glutathione synthetase ATP-binding domain-like"/>
    <property type="match status" value="1"/>
</dbReference>
<dbReference type="Gene3D" id="3.40.50.12780">
    <property type="entry name" value="N-terminal domain of ligase-like"/>
    <property type="match status" value="1"/>
</dbReference>
<dbReference type="InterPro" id="IPR042099">
    <property type="entry name" value="ANL_N_sf"/>
</dbReference>
<sequence length="1025" mass="120944">MGFHFKSYDYDPSRIFEIQKTLVDDGYVRIQFSDQHLPNDNDFPTNMEKFFISIIEKLGGQCLTHNEQNNSFVWHVQPIQTNSNIQKQSLARSQTDDEFLFHTDCSYEINPPEYMALFVLEQDQFGGGQLEIIQLSDILQSLSIKTKEKLSNENFRINIPLEFRKSNELDHINAPILLDHDKIRYRSDILSEQNHEELNELNLIIQQVKKYQPELNKYTMIILNNQKYLHGRTKILDHRRHLLRVRFNRTCPYDVHSIYEKEKLFPEYLTFSNDFYDYLQNQHENLQKILSLVVQQYDQPTSLGEEIRQTFQFNSKVDQIIRQLNIYRPNYQMNSYRPDLMFSDGNLFKINGKYSFQPKICEINARFPFNGYFLSAALCSTDCHNRYSQKSSRIIETMIQASKFDLTKRMFIVKSKEHGYDIHLFQQYWTKKSSQQCLIIHPNDLKIENNQLINQKTNFIIEQFILELHQDEILNLSNEILEYLIRNNEIKYTNDLRTIFLLHDKRLFSLLSNQPFLYSLLNDNQQETISQIIPKTFVINKIPNYLKDSIVHNKQDWCIKPNSGGKGENITIGVDVTSDEWSKQLLDSTHEQWIVQEYCEYVPYKSMNLCGMLLCFNEQCFNMGAIRMAPNKIVNISRGGYYILPFVHQQYIHCMNDKSILTKEKLHEQLIELKTTDKYWNQSVYLSSSGGSGGKRLFFATDIQENQLQREILVNMMIEQNIISSTDVCLNLFQSGNIYRSFEIFNDFCSIANCTTLPMGANGNNNDIYEIIQYFKPNVLMGSPYRLMQLAFYLEKQDKNDIKFEKIYFACESLDKIKQDYFRRLFHCSIYIGFYGSAETGVYACQSPKYSSTKIYLYPKELVQIEIVNSKIIVTNLIRKRNQLIRFNSGDLGRIVSRNENSKYGLIEVFCSERLILIGDDDLSKSDIEETMKQIDVTEWQLIIDYVSPRKTNQIVLLFRYVKSDTNMSNETLENILKSYLQKFFANQLTNLSEELTLQFEPIEFDQLIRNKTSNKLLKIIDRRF</sequence>
<dbReference type="InterPro" id="IPR042098">
    <property type="entry name" value="TauD-like_sf"/>
</dbReference>